<keyword evidence="3" id="KW-1185">Reference proteome</keyword>
<sequence>MQNSGVRWSTPHQQSVRLVVVTAVAASSAALAQYWTGIPWGLLLALCAIAGVGTPLVWWLRQRAASWDQREHAVESTIRSAVDAGALPRTGDSALQLFGVHRAPLHMTYLTRNAHAEIVTALQTGQPTLLVGHAMAGKSRLGAEVVRRHYAELPLVVPAPPRGLAQLFGAGGSPVRTVIWLDDLERYLGDDLFRVEWLDRAVHAGNVVVATMRSRPYERFLPHGDLQRSQWELLERFRPVWLHADPDERRRLAAMIDDPRMRAGVLRYGLAEYLGGAVLAIARLHAGESEHPLGAAMVHAAADWRRVGLDAVPEPVLARLARRYLPEPGRRGSADRTARAIEWASEPIDHTVALLEPTAGGWRAFDPVVDHLAAEGRPVPDAVWNAALRSAGDRLIAVCHAAAAVHHRQDVAERAWRRALERHGDTAVLTARLLRDLRGSAPDAAWWTDPPSPPDWLRP</sequence>
<reference evidence="3" key="1">
    <citation type="submission" date="2016-10" db="EMBL/GenBank/DDBJ databases">
        <authorList>
            <person name="Varghese N."/>
            <person name="Submissions S."/>
        </authorList>
    </citation>
    <scope>NUCLEOTIDE SEQUENCE [LARGE SCALE GENOMIC DNA]</scope>
    <source>
        <strain evidence="3">DSM 45237</strain>
    </source>
</reference>
<feature type="transmembrane region" description="Helical" evidence="1">
    <location>
        <begin position="41"/>
        <end position="60"/>
    </location>
</feature>
<proteinExistence type="predicted"/>
<dbReference type="Proteomes" id="UP000181980">
    <property type="component" value="Unassembled WGS sequence"/>
</dbReference>
<evidence type="ECO:0000313" key="2">
    <source>
        <dbReference type="EMBL" id="SEF11332.1"/>
    </source>
</evidence>
<keyword evidence="1" id="KW-0812">Transmembrane</keyword>
<name>A0A1H5PBM6_9ACTN</name>
<accession>A0A1H5PBM6</accession>
<dbReference type="EMBL" id="FNUC01000004">
    <property type="protein sequence ID" value="SEF11332.1"/>
    <property type="molecule type" value="Genomic_DNA"/>
</dbReference>
<keyword evidence="1" id="KW-1133">Transmembrane helix</keyword>
<gene>
    <name evidence="2" type="ORF">SAMN04488561_4058</name>
</gene>
<evidence type="ECO:0000313" key="3">
    <source>
        <dbReference type="Proteomes" id="UP000181980"/>
    </source>
</evidence>
<dbReference type="AlphaFoldDB" id="A0A1H5PBM6"/>
<keyword evidence="1" id="KW-0472">Membrane</keyword>
<evidence type="ECO:0000256" key="1">
    <source>
        <dbReference type="SAM" id="Phobius"/>
    </source>
</evidence>
<organism evidence="2 3">
    <name type="scientific">Jiangella alba</name>
    <dbReference type="NCBI Taxonomy" id="561176"/>
    <lineage>
        <taxon>Bacteria</taxon>
        <taxon>Bacillati</taxon>
        <taxon>Actinomycetota</taxon>
        <taxon>Actinomycetes</taxon>
        <taxon>Jiangellales</taxon>
        <taxon>Jiangellaceae</taxon>
        <taxon>Jiangella</taxon>
    </lineage>
</organism>
<protein>
    <submittedName>
        <fullName evidence="2">Uncharacterized protein</fullName>
    </submittedName>
</protein>